<accession>V6M180</accession>
<evidence type="ECO:0000256" key="1">
    <source>
        <dbReference type="SAM" id="Coils"/>
    </source>
</evidence>
<dbReference type="AlphaFoldDB" id="V6M180"/>
<sequence>MKALLALKTKEIKDKDNKILALQTSNQQIIKKYEMQSRQINTLIKQFQESEEKLQILTQKLTWTIKQLNLRDAELKINGLRKEKGKKLEIVHLVKDFYVPKLNVTQEELQIINQYLTE</sequence>
<reference evidence="2" key="1">
    <citation type="journal article" date="2014" name="PLoS Genet.">
        <title>The Genome of Spironucleus salmonicida Highlights a Fish Pathogen Adapted to Fluctuating Environments.</title>
        <authorList>
            <person name="Xu F."/>
            <person name="Jerlstrom-Hultqvist J."/>
            <person name="Einarsson E."/>
            <person name="Astvaldsson A."/>
            <person name="Svard S.G."/>
            <person name="Andersson J.O."/>
        </authorList>
    </citation>
    <scope>NUCLEOTIDE SEQUENCE</scope>
</reference>
<gene>
    <name evidence="2" type="ORF">SS50377_13091</name>
</gene>
<name>V6M180_9EUKA</name>
<feature type="coiled-coil region" evidence="1">
    <location>
        <begin position="33"/>
        <end position="60"/>
    </location>
</feature>
<keyword evidence="1" id="KW-0175">Coiled coil</keyword>
<proteinExistence type="predicted"/>
<protein>
    <submittedName>
        <fullName evidence="2">Uncharacterized protein</fullName>
    </submittedName>
</protein>
<organism evidence="2">
    <name type="scientific">Spironucleus salmonicida</name>
    <dbReference type="NCBI Taxonomy" id="348837"/>
    <lineage>
        <taxon>Eukaryota</taxon>
        <taxon>Metamonada</taxon>
        <taxon>Diplomonadida</taxon>
        <taxon>Hexamitidae</taxon>
        <taxon>Hexamitinae</taxon>
        <taxon>Spironucleus</taxon>
    </lineage>
</organism>
<dbReference type="VEuPathDB" id="GiardiaDB:SS50377_27472"/>
<dbReference type="EMBL" id="KI546057">
    <property type="protein sequence ID" value="EST46934.1"/>
    <property type="molecule type" value="Genomic_DNA"/>
</dbReference>
<evidence type="ECO:0000313" key="2">
    <source>
        <dbReference type="EMBL" id="EST46934.1"/>
    </source>
</evidence>